<dbReference type="STRING" id="1121325.SAMN04515677_106135"/>
<keyword evidence="1" id="KW-0812">Transmembrane</keyword>
<keyword evidence="1" id="KW-0472">Membrane</keyword>
<reference evidence="2 3" key="1">
    <citation type="submission" date="2016-10" db="EMBL/GenBank/DDBJ databases">
        <authorList>
            <person name="de Groot N.N."/>
        </authorList>
    </citation>
    <scope>NUCLEOTIDE SEQUENCE [LARGE SCALE GENOMIC DNA]</scope>
    <source>
        <strain evidence="2 3">DSM 797</strain>
    </source>
</reference>
<feature type="transmembrane region" description="Helical" evidence="1">
    <location>
        <begin position="6"/>
        <end position="30"/>
    </location>
</feature>
<evidence type="ECO:0000313" key="3">
    <source>
        <dbReference type="Proteomes" id="UP000199068"/>
    </source>
</evidence>
<protein>
    <submittedName>
        <fullName evidence="2">Stage V sporulation protein AB</fullName>
    </submittedName>
</protein>
<gene>
    <name evidence="2" type="ORF">SAMN04515677_106135</name>
</gene>
<name>A0A1G9R7P0_9FIRM</name>
<evidence type="ECO:0000313" key="2">
    <source>
        <dbReference type="EMBL" id="SDM19258.1"/>
    </source>
</evidence>
<feature type="transmembrane region" description="Helical" evidence="1">
    <location>
        <begin position="72"/>
        <end position="92"/>
    </location>
</feature>
<dbReference type="InterPro" id="IPR020144">
    <property type="entry name" value="SpoVAB"/>
</dbReference>
<keyword evidence="3" id="KW-1185">Reference proteome</keyword>
<dbReference type="AlphaFoldDB" id="A0A1G9R7P0"/>
<keyword evidence="1" id="KW-1133">Transmembrane helix</keyword>
<accession>A0A1G9R7P0</accession>
<dbReference type="Pfam" id="PF13782">
    <property type="entry name" value="SpoVAB"/>
    <property type="match status" value="1"/>
</dbReference>
<dbReference type="Proteomes" id="UP000199068">
    <property type="component" value="Unassembled WGS sequence"/>
</dbReference>
<organism evidence="2 3">
    <name type="scientific">Romboutsia lituseburensis DSM 797</name>
    <dbReference type="NCBI Taxonomy" id="1121325"/>
    <lineage>
        <taxon>Bacteria</taxon>
        <taxon>Bacillati</taxon>
        <taxon>Bacillota</taxon>
        <taxon>Clostridia</taxon>
        <taxon>Peptostreptococcales</taxon>
        <taxon>Peptostreptococcaceae</taxon>
        <taxon>Romboutsia</taxon>
    </lineage>
</organism>
<dbReference type="EMBL" id="FNGW01000006">
    <property type="protein sequence ID" value="SDM19258.1"/>
    <property type="molecule type" value="Genomic_DNA"/>
</dbReference>
<evidence type="ECO:0000256" key="1">
    <source>
        <dbReference type="SAM" id="Phobius"/>
    </source>
</evidence>
<sequence length="138" mass="14783">MKAFLILFGVSSGIMVGAGVVALLILIGIIPRMAQVSKTKEYINVYECLLVVGTLLGGFISIQSIHFNLGKIGVVVFGLAYGVFVGFLSSGLTEVLDYIPVVSRRLKIPTMCLKYIIISMLIGKVVGSFIGWQIIQGG</sequence>
<dbReference type="RefSeq" id="WP_170139192.1">
    <property type="nucleotide sequence ID" value="NZ_FNGW01000006.1"/>
</dbReference>
<proteinExistence type="predicted"/>
<feature type="transmembrane region" description="Helical" evidence="1">
    <location>
        <begin position="42"/>
        <end position="66"/>
    </location>
</feature>
<feature type="transmembrane region" description="Helical" evidence="1">
    <location>
        <begin position="113"/>
        <end position="135"/>
    </location>
</feature>